<gene>
    <name evidence="5" type="ORF">V2S66_28190</name>
</gene>
<dbReference type="SUPFAM" id="SSF52540">
    <property type="entry name" value="P-loop containing nucleoside triphosphate hydrolases"/>
    <property type="match status" value="1"/>
</dbReference>
<name>A0ABU7PJ26_9ACTN</name>
<evidence type="ECO:0000256" key="1">
    <source>
        <dbReference type="ARBA" id="ARBA00022741"/>
    </source>
</evidence>
<dbReference type="PRINTS" id="PR00038">
    <property type="entry name" value="HTHLUXR"/>
</dbReference>
<accession>A0ABU7PJ26</accession>
<dbReference type="SMART" id="SM00421">
    <property type="entry name" value="HTH_LUXR"/>
    <property type="match status" value="1"/>
</dbReference>
<reference evidence="5 6" key="1">
    <citation type="submission" date="2023-12" db="EMBL/GenBank/DDBJ databases">
        <title>Streptomyces sp. V4-01.</title>
        <authorList>
            <person name="Somphong A."/>
            <person name="Phongsopitanun W."/>
        </authorList>
    </citation>
    <scope>NUCLEOTIDE SEQUENCE [LARGE SCALE GENOMIC DNA]</scope>
    <source>
        <strain evidence="5 6">V4-01</strain>
    </source>
</reference>
<dbReference type="PANTHER" id="PTHR16305">
    <property type="entry name" value="TESTICULAR SOLUBLE ADENYLYL CYCLASE"/>
    <property type="match status" value="1"/>
</dbReference>
<evidence type="ECO:0000313" key="6">
    <source>
        <dbReference type="Proteomes" id="UP001344658"/>
    </source>
</evidence>
<dbReference type="CDD" id="cd06170">
    <property type="entry name" value="LuxR_C_like"/>
    <property type="match status" value="1"/>
</dbReference>
<organism evidence="5 6">
    <name type="scientific">Actinacidiphila polyblastidii</name>
    <dbReference type="NCBI Taxonomy" id="3110430"/>
    <lineage>
        <taxon>Bacteria</taxon>
        <taxon>Bacillati</taxon>
        <taxon>Actinomycetota</taxon>
        <taxon>Actinomycetes</taxon>
        <taxon>Kitasatosporales</taxon>
        <taxon>Streptomycetaceae</taxon>
        <taxon>Actinacidiphila</taxon>
    </lineage>
</organism>
<dbReference type="EMBL" id="JAZEWV010000035">
    <property type="protein sequence ID" value="MEE4545836.1"/>
    <property type="molecule type" value="Genomic_DNA"/>
</dbReference>
<dbReference type="Pfam" id="PF13191">
    <property type="entry name" value="AAA_16"/>
    <property type="match status" value="1"/>
</dbReference>
<evidence type="ECO:0000256" key="3">
    <source>
        <dbReference type="SAM" id="MobiDB-lite"/>
    </source>
</evidence>
<dbReference type="Gene3D" id="1.10.10.10">
    <property type="entry name" value="Winged helix-like DNA-binding domain superfamily/Winged helix DNA-binding domain"/>
    <property type="match status" value="1"/>
</dbReference>
<sequence length="967" mass="102823">MNDLEENGGPASPPLVGRDEDLAFLRSFFGNSAVQGAALLVTGEAGVGKSALLDAVASRAARDGARVLRAAGAQFEADIGYAGLNQLLLPLFDDFDILDDVHRDALRVTVGIGSGSPPDRLVTSTAALLLLRLLSVRTPLLIVVDDLPWLDRATNAVLGFVARRLIGSRIGFLAASRDGTDSFFESSGLSQRTLEPLDDASSAELLRLAHPDVSPAVRRRVAAEAHGNPLALVELPRALSAEQRATGATLPAVLPLGERLQAMFASRVAGLPERGRALLLIAALDGTGDLAAIEAAAAGRATVDDLTPVERQQLVTVSADNRRLFFRHPLIGAAVVDIATAAERRRAHRALADALGDQLERRAWHLGEAAAGPDEEVAALLEEAARSRLRRGDALGAVAALARAAGLSPAAPDESRRLAEAAYVGVDSGGELEDASRLLAGARLVHPGTGQQSLHAAAASAFLLINRDGDMDTAHRLLVGAIESGDHGYDAHDAALIEALHLLVLLCWYGGDPELWRPLLTFVDRLTPEPPELLRVIVQTFGDPARTGAEALPGLTQLIATVGDDPARVVRVGTAAVFADRLGEFRWATRRLVEQGRAGTAPVRRHLGALMHLGLDYFHLGRWDDAAQLAGEGLALCADHDYRFFAWYFQYIDALVAAARGDGQTSAALAEEIVRWAAPRGVHGARFFACHARALAALGDGDFETAYRHGRELSAPGSVRPYLPIAMWGTMDLVEAALRTGRDQEAAAHAAAMRESAMAALSPRLELLVLACEALTAPGEEESAALFERALALPGPERWPFDTARVRLFHGERLRRSRAIPQAREQLNLALAAFQRLGAAPWVARAAAELRASGRSAPAEARPGRVELTAQELQIATLAATGLTNKQIAERLFLSHRTIGTHLYQIYPKLGITSRAALRDALSALDAGQEGGRVPPGAADPVRDPGRPRPTAGSRPTARRRPDADDG</sequence>
<dbReference type="Proteomes" id="UP001344658">
    <property type="component" value="Unassembled WGS sequence"/>
</dbReference>
<dbReference type="InterPro" id="IPR041664">
    <property type="entry name" value="AAA_16"/>
</dbReference>
<feature type="domain" description="HTH luxR-type" evidence="4">
    <location>
        <begin position="861"/>
        <end position="926"/>
    </location>
</feature>
<dbReference type="InterPro" id="IPR000792">
    <property type="entry name" value="Tscrpt_reg_LuxR_C"/>
</dbReference>
<keyword evidence="2" id="KW-0067">ATP-binding</keyword>
<proteinExistence type="predicted"/>
<evidence type="ECO:0000256" key="2">
    <source>
        <dbReference type="ARBA" id="ARBA00022840"/>
    </source>
</evidence>
<keyword evidence="6" id="KW-1185">Reference proteome</keyword>
<dbReference type="InterPro" id="IPR036388">
    <property type="entry name" value="WH-like_DNA-bd_sf"/>
</dbReference>
<dbReference type="PANTHER" id="PTHR16305:SF35">
    <property type="entry name" value="TRANSCRIPTIONAL ACTIVATOR DOMAIN"/>
    <property type="match status" value="1"/>
</dbReference>
<evidence type="ECO:0000313" key="5">
    <source>
        <dbReference type="EMBL" id="MEE4545836.1"/>
    </source>
</evidence>
<comment type="caution">
    <text evidence="5">The sequence shown here is derived from an EMBL/GenBank/DDBJ whole genome shotgun (WGS) entry which is preliminary data.</text>
</comment>
<dbReference type="InterPro" id="IPR016032">
    <property type="entry name" value="Sig_transdc_resp-reg_C-effctor"/>
</dbReference>
<feature type="region of interest" description="Disordered" evidence="3">
    <location>
        <begin position="927"/>
        <end position="967"/>
    </location>
</feature>
<dbReference type="PROSITE" id="PS50043">
    <property type="entry name" value="HTH_LUXR_2"/>
    <property type="match status" value="1"/>
</dbReference>
<dbReference type="SUPFAM" id="SSF46894">
    <property type="entry name" value="C-terminal effector domain of the bipartite response regulators"/>
    <property type="match status" value="1"/>
</dbReference>
<protein>
    <submittedName>
        <fullName evidence="5">AAA family ATPase</fullName>
    </submittedName>
</protein>
<dbReference type="RefSeq" id="WP_330799541.1">
    <property type="nucleotide sequence ID" value="NZ_JAZEWV010000035.1"/>
</dbReference>
<dbReference type="Pfam" id="PF00196">
    <property type="entry name" value="GerE"/>
    <property type="match status" value="1"/>
</dbReference>
<keyword evidence="1" id="KW-0547">Nucleotide-binding</keyword>
<evidence type="ECO:0000259" key="4">
    <source>
        <dbReference type="PROSITE" id="PS50043"/>
    </source>
</evidence>
<dbReference type="InterPro" id="IPR027417">
    <property type="entry name" value="P-loop_NTPase"/>
</dbReference>